<feature type="region of interest" description="Disordered" evidence="2">
    <location>
        <begin position="70"/>
        <end position="92"/>
    </location>
</feature>
<evidence type="ECO:0000256" key="1">
    <source>
        <dbReference type="PROSITE-ProRule" id="PRU00325"/>
    </source>
</evidence>
<name>A0ABW1YF71_9DEIO</name>
<gene>
    <name evidence="4" type="ORF">ACFP81_13845</name>
</gene>
<protein>
    <submittedName>
        <fullName evidence="4">SWIM zinc finger family protein</fullName>
    </submittedName>
</protein>
<keyword evidence="5" id="KW-1185">Reference proteome</keyword>
<evidence type="ECO:0000313" key="4">
    <source>
        <dbReference type="EMBL" id="MFC6592976.1"/>
    </source>
</evidence>
<dbReference type="Pfam" id="PF04434">
    <property type="entry name" value="SWIM"/>
    <property type="match status" value="1"/>
</dbReference>
<accession>A0ABW1YF71</accession>
<organism evidence="4 5">
    <name type="scientific">Deinococcus lacus</name>
    <dbReference type="NCBI Taxonomy" id="392561"/>
    <lineage>
        <taxon>Bacteria</taxon>
        <taxon>Thermotogati</taxon>
        <taxon>Deinococcota</taxon>
        <taxon>Deinococci</taxon>
        <taxon>Deinococcales</taxon>
        <taxon>Deinococcaceae</taxon>
        <taxon>Deinococcus</taxon>
    </lineage>
</organism>
<comment type="caution">
    <text evidence="4">The sequence shown here is derived from an EMBL/GenBank/DDBJ whole genome shotgun (WGS) entry which is preliminary data.</text>
</comment>
<proteinExistence type="predicted"/>
<reference evidence="5" key="1">
    <citation type="journal article" date="2019" name="Int. J. Syst. Evol. Microbiol.">
        <title>The Global Catalogue of Microorganisms (GCM) 10K type strain sequencing project: providing services to taxonomists for standard genome sequencing and annotation.</title>
        <authorList>
            <consortium name="The Broad Institute Genomics Platform"/>
            <consortium name="The Broad Institute Genome Sequencing Center for Infectious Disease"/>
            <person name="Wu L."/>
            <person name="Ma J."/>
        </authorList>
    </citation>
    <scope>NUCLEOTIDE SEQUENCE [LARGE SCALE GENOMIC DNA]</scope>
    <source>
        <strain evidence="5">CGMCC 1.15772</strain>
    </source>
</reference>
<feature type="domain" description="SWIM-type" evidence="3">
    <location>
        <begin position="12"/>
        <end position="47"/>
    </location>
</feature>
<dbReference type="EMBL" id="JBHSWD010000003">
    <property type="protein sequence ID" value="MFC6592976.1"/>
    <property type="molecule type" value="Genomic_DNA"/>
</dbReference>
<keyword evidence="1" id="KW-0862">Zinc</keyword>
<keyword evidence="1" id="KW-0479">Metal-binding</keyword>
<evidence type="ECO:0000313" key="5">
    <source>
        <dbReference type="Proteomes" id="UP001596297"/>
    </source>
</evidence>
<dbReference type="RefSeq" id="WP_380084093.1">
    <property type="nucleotide sequence ID" value="NZ_JBHSWD010000003.1"/>
</dbReference>
<sequence>MGEAQGSGKHPYLVAADLRTADIATKCSCPSRKFPCKHALGLLLLHAAGTDNWQELAVPEELNKWLEGRAQKAEGGRQKAEGKEPDPAQQAKTWAKREKKMGTGLEALELWLSDLVREGILAARKRGYGEWDGQAARMVDAQLPGAARLVRQIPDLLHQDSGEALTAHLGRLYLLTQVWKNRESLSEGERADLYAALGLPLDKAALIPSDQTDWLCVGSVTEEEGRLTVRRTWLLGNGGEVALLLDFAPKNMSPSAGFQPLHRVGGTLAYAASAFAQRAVLDTPEGDIQPAPLPRHLALPLADLPRYWAEALAKNPWLERVGVLLGPVYLPPEGWQVCSYDGYAIPLEEGVRGGYLWYLRAAADTEPAYLFGEWNGQSFYPLCVSPQSQTVHEERP</sequence>
<evidence type="ECO:0000259" key="3">
    <source>
        <dbReference type="PROSITE" id="PS50966"/>
    </source>
</evidence>
<evidence type="ECO:0000256" key="2">
    <source>
        <dbReference type="SAM" id="MobiDB-lite"/>
    </source>
</evidence>
<feature type="compositionally biased region" description="Basic and acidic residues" evidence="2">
    <location>
        <begin position="70"/>
        <end position="86"/>
    </location>
</feature>
<dbReference type="PROSITE" id="PS50966">
    <property type="entry name" value="ZF_SWIM"/>
    <property type="match status" value="1"/>
</dbReference>
<keyword evidence="1" id="KW-0863">Zinc-finger</keyword>
<dbReference type="Proteomes" id="UP001596297">
    <property type="component" value="Unassembled WGS sequence"/>
</dbReference>
<dbReference type="InterPro" id="IPR007527">
    <property type="entry name" value="Znf_SWIM"/>
</dbReference>